<dbReference type="AlphaFoldDB" id="A0AAD5HJR9"/>
<evidence type="ECO:0000313" key="2">
    <source>
        <dbReference type="EMBL" id="KAI8584643.1"/>
    </source>
</evidence>
<reference evidence="2" key="1">
    <citation type="submission" date="2021-06" db="EMBL/GenBank/DDBJ databases">
        <authorList>
            <consortium name="DOE Joint Genome Institute"/>
            <person name="Mondo S.J."/>
            <person name="Amses K.R."/>
            <person name="Simmons D.R."/>
            <person name="Longcore J.E."/>
            <person name="Seto K."/>
            <person name="Alves G.H."/>
            <person name="Bonds A.E."/>
            <person name="Quandt C.A."/>
            <person name="Davis W.J."/>
            <person name="Chang Y."/>
            <person name="Letcher P.M."/>
            <person name="Powell M.J."/>
            <person name="Kuo A."/>
            <person name="Labutti K."/>
            <person name="Pangilinan J."/>
            <person name="Andreopoulos W."/>
            <person name="Tritt A."/>
            <person name="Riley R."/>
            <person name="Hundley H."/>
            <person name="Johnson J."/>
            <person name="Lipzen A."/>
            <person name="Barry K."/>
            <person name="Berbee M.L."/>
            <person name="Buchler N.E."/>
            <person name="Grigoriev I.V."/>
            <person name="Spatafora J.W."/>
            <person name="Stajich J.E."/>
            <person name="James T.Y."/>
        </authorList>
    </citation>
    <scope>NUCLEOTIDE SEQUENCE</scope>
    <source>
        <strain evidence="2">AG</strain>
    </source>
</reference>
<comment type="caution">
    <text evidence="2">The sequence shown here is derived from an EMBL/GenBank/DDBJ whole genome shotgun (WGS) entry which is preliminary data.</text>
</comment>
<dbReference type="EMBL" id="MU620892">
    <property type="protein sequence ID" value="KAI8584643.1"/>
    <property type="molecule type" value="Genomic_DNA"/>
</dbReference>
<keyword evidence="3" id="KW-1185">Reference proteome</keyword>
<feature type="chain" id="PRO_5042175253" description="Secreted protein" evidence="1">
    <location>
        <begin position="18"/>
        <end position="82"/>
    </location>
</feature>
<gene>
    <name evidence="2" type="ORF">K450DRAFT_217268</name>
</gene>
<organism evidence="2 3">
    <name type="scientific">Umbelopsis ramanniana AG</name>
    <dbReference type="NCBI Taxonomy" id="1314678"/>
    <lineage>
        <taxon>Eukaryota</taxon>
        <taxon>Fungi</taxon>
        <taxon>Fungi incertae sedis</taxon>
        <taxon>Mucoromycota</taxon>
        <taxon>Mucoromycotina</taxon>
        <taxon>Umbelopsidomycetes</taxon>
        <taxon>Umbelopsidales</taxon>
        <taxon>Umbelopsidaceae</taxon>
        <taxon>Umbelopsis</taxon>
    </lineage>
</organism>
<dbReference type="GeneID" id="75910372"/>
<keyword evidence="1" id="KW-0732">Signal</keyword>
<proteinExistence type="predicted"/>
<feature type="signal peptide" evidence="1">
    <location>
        <begin position="1"/>
        <end position="17"/>
    </location>
</feature>
<sequence>MSCYLWHLFLLYQPTHRIVMAAAVVVAVPVCPKESVPEPPKNAGVVCAVCGSRKHMTTLSGLTPNIRVYPAGEEDLYIFHFS</sequence>
<reference evidence="2" key="2">
    <citation type="journal article" date="2022" name="Proc. Natl. Acad. Sci. U.S.A.">
        <title>Diploid-dominant life cycles characterize the early evolution of Fungi.</title>
        <authorList>
            <person name="Amses K.R."/>
            <person name="Simmons D.R."/>
            <person name="Longcore J.E."/>
            <person name="Mondo S.J."/>
            <person name="Seto K."/>
            <person name="Jeronimo G.H."/>
            <person name="Bonds A.E."/>
            <person name="Quandt C.A."/>
            <person name="Davis W.J."/>
            <person name="Chang Y."/>
            <person name="Federici B.A."/>
            <person name="Kuo A."/>
            <person name="LaButti K."/>
            <person name="Pangilinan J."/>
            <person name="Andreopoulos W."/>
            <person name="Tritt A."/>
            <person name="Riley R."/>
            <person name="Hundley H."/>
            <person name="Johnson J."/>
            <person name="Lipzen A."/>
            <person name="Barry K."/>
            <person name="Lang B.F."/>
            <person name="Cuomo C.A."/>
            <person name="Buchler N.E."/>
            <person name="Grigoriev I.V."/>
            <person name="Spatafora J.W."/>
            <person name="Stajich J.E."/>
            <person name="James T.Y."/>
        </authorList>
    </citation>
    <scope>NUCLEOTIDE SEQUENCE</scope>
    <source>
        <strain evidence="2">AG</strain>
    </source>
</reference>
<protein>
    <recommendedName>
        <fullName evidence="4">Secreted protein</fullName>
    </recommendedName>
</protein>
<evidence type="ECO:0000256" key="1">
    <source>
        <dbReference type="SAM" id="SignalP"/>
    </source>
</evidence>
<evidence type="ECO:0000313" key="3">
    <source>
        <dbReference type="Proteomes" id="UP001206595"/>
    </source>
</evidence>
<evidence type="ECO:0008006" key="4">
    <source>
        <dbReference type="Google" id="ProtNLM"/>
    </source>
</evidence>
<accession>A0AAD5HJR9</accession>
<dbReference type="RefSeq" id="XP_051449647.1">
    <property type="nucleotide sequence ID" value="XM_051585022.1"/>
</dbReference>
<name>A0AAD5HJR9_UMBRA</name>
<dbReference type="Proteomes" id="UP001206595">
    <property type="component" value="Unassembled WGS sequence"/>
</dbReference>